<gene>
    <name evidence="12" type="ORF">DFJ68_2256</name>
    <name evidence="11" type="ORF">FHW14_001189</name>
</gene>
<dbReference type="EMBL" id="JACHVT010000002">
    <property type="protein sequence ID" value="MBB2986040.1"/>
    <property type="molecule type" value="Genomic_DNA"/>
</dbReference>
<evidence type="ECO:0000256" key="1">
    <source>
        <dbReference type="ARBA" id="ARBA00004236"/>
    </source>
</evidence>
<name>A0A495Y1W5_9MICO</name>
<keyword evidence="5" id="KW-0472">Membrane</keyword>
<dbReference type="Pfam" id="PF00535">
    <property type="entry name" value="Glycos_transf_2"/>
    <property type="match status" value="1"/>
</dbReference>
<evidence type="ECO:0000256" key="5">
    <source>
        <dbReference type="ARBA" id="ARBA00023136"/>
    </source>
</evidence>
<dbReference type="Proteomes" id="UP000278440">
    <property type="component" value="Unassembled WGS sequence"/>
</dbReference>
<evidence type="ECO:0000256" key="2">
    <source>
        <dbReference type="ARBA" id="ARBA00022475"/>
    </source>
</evidence>
<keyword evidence="13" id="KW-1185">Reference proteome</keyword>
<evidence type="ECO:0000256" key="7">
    <source>
        <dbReference type="ARBA" id="ARBA00037904"/>
    </source>
</evidence>
<comment type="function">
    <text evidence="6">Catalyzes the glycosylation of 4,4'-diaponeurosporenoate, i.e. the esterification of glucose at the C1'' position with the carboxyl group of 4,4'-diaponeurosporenic acid, to form glycosyl-4,4'-diaponeurosporenoate. This is a step in the biosynthesis of staphyloxanthin, an orange pigment present in most staphylococci strains.</text>
</comment>
<comment type="pathway">
    <text evidence="7">Carotenoid biosynthesis; staphyloxanthin biosynthesis; staphyloxanthin from farnesyl diphosphate: step 4/5.</text>
</comment>
<protein>
    <recommendedName>
        <fullName evidence="9">4,4'-diaponeurosporenoate glycosyltransferase</fullName>
    </recommendedName>
</protein>
<evidence type="ECO:0000256" key="3">
    <source>
        <dbReference type="ARBA" id="ARBA00022676"/>
    </source>
</evidence>
<comment type="similarity">
    <text evidence="8">Belongs to the glycosyltransferase 2 family. CrtQ subfamily.</text>
</comment>
<evidence type="ECO:0000313" key="13">
    <source>
        <dbReference type="Proteomes" id="UP000278440"/>
    </source>
</evidence>
<comment type="subcellular location">
    <subcellularLocation>
        <location evidence="1">Cell membrane</location>
    </subcellularLocation>
</comment>
<sequence>MSAVPVTPVERVEVVVPVRDEQDLLGRCLTALEVAVTRLASERPGIRCGVTVVLDRCTDGSAGVVAGFPTVRVVTSDAGSAGAARACGLRHLDDATAPDGVWVANTDADSVVPAHWLTGQVELAEAGARLVVGTVAPDPGDVDTGVLDRWWAQHRLADEHEHVHGANLGFRLDVYRAVGGWAPLAEHEDLDLVVRLRARGGAVATDAVRVLTSGRQHGRTPGGFARYLRELAASTRPLSTAPPVVGGP</sequence>
<dbReference type="InterPro" id="IPR029044">
    <property type="entry name" value="Nucleotide-diphossugar_trans"/>
</dbReference>
<organism evidence="12 13">
    <name type="scientific">Terracoccus luteus</name>
    <dbReference type="NCBI Taxonomy" id="53356"/>
    <lineage>
        <taxon>Bacteria</taxon>
        <taxon>Bacillati</taxon>
        <taxon>Actinomycetota</taxon>
        <taxon>Actinomycetes</taxon>
        <taxon>Micrococcales</taxon>
        <taxon>Intrasporangiaceae</taxon>
        <taxon>Terracoccus</taxon>
    </lineage>
</organism>
<keyword evidence="4 12" id="KW-0808">Transferase</keyword>
<proteinExistence type="inferred from homology"/>
<dbReference type="GO" id="GO:0016757">
    <property type="term" value="F:glycosyltransferase activity"/>
    <property type="evidence" value="ECO:0007669"/>
    <property type="project" value="UniProtKB-KW"/>
</dbReference>
<dbReference type="SUPFAM" id="SSF53448">
    <property type="entry name" value="Nucleotide-diphospho-sugar transferases"/>
    <property type="match status" value="1"/>
</dbReference>
<feature type="domain" description="Glycosyltransferase 2-like" evidence="10">
    <location>
        <begin position="14"/>
        <end position="150"/>
    </location>
</feature>
<evidence type="ECO:0000259" key="10">
    <source>
        <dbReference type="Pfam" id="PF00535"/>
    </source>
</evidence>
<evidence type="ECO:0000256" key="4">
    <source>
        <dbReference type="ARBA" id="ARBA00022679"/>
    </source>
</evidence>
<evidence type="ECO:0000256" key="8">
    <source>
        <dbReference type="ARBA" id="ARBA00038120"/>
    </source>
</evidence>
<evidence type="ECO:0000256" key="6">
    <source>
        <dbReference type="ARBA" id="ARBA00037281"/>
    </source>
</evidence>
<evidence type="ECO:0000313" key="14">
    <source>
        <dbReference type="Proteomes" id="UP000590811"/>
    </source>
</evidence>
<reference evidence="12 13" key="1">
    <citation type="submission" date="2018-10" db="EMBL/GenBank/DDBJ databases">
        <title>Sequencing the genomes of 1000 actinobacteria strains.</title>
        <authorList>
            <person name="Klenk H.-P."/>
        </authorList>
    </citation>
    <scope>NUCLEOTIDE SEQUENCE [LARGE SCALE GENOMIC DNA]</scope>
    <source>
        <strain evidence="12 13">DSM 44267</strain>
    </source>
</reference>
<dbReference type="Gene3D" id="3.90.550.10">
    <property type="entry name" value="Spore Coat Polysaccharide Biosynthesis Protein SpsA, Chain A"/>
    <property type="match status" value="1"/>
</dbReference>
<keyword evidence="2" id="KW-1003">Cell membrane</keyword>
<dbReference type="AlphaFoldDB" id="A0A495Y1W5"/>
<dbReference type="OrthoDB" id="9777873at2"/>
<reference evidence="11 14" key="2">
    <citation type="submission" date="2020-08" db="EMBL/GenBank/DDBJ databases">
        <title>Genomic Encyclopedia of Type Strains, Phase IV (KMG-V): Genome sequencing to study the core and pangenomes of soil and plant-associated prokaryotes.</title>
        <authorList>
            <person name="Whitman W."/>
        </authorList>
    </citation>
    <scope>NUCLEOTIDE SEQUENCE [LARGE SCALE GENOMIC DNA]</scope>
    <source>
        <strain evidence="11 14">B3ACCR2</strain>
    </source>
</reference>
<dbReference type="InterPro" id="IPR001173">
    <property type="entry name" value="Glyco_trans_2-like"/>
</dbReference>
<dbReference type="RefSeq" id="WP_121033263.1">
    <property type="nucleotide sequence ID" value="NZ_JACHVT010000002.1"/>
</dbReference>
<dbReference type="PANTHER" id="PTHR43646:SF2">
    <property type="entry name" value="GLYCOSYLTRANSFERASE 2-LIKE DOMAIN-CONTAINING PROTEIN"/>
    <property type="match status" value="1"/>
</dbReference>
<comment type="caution">
    <text evidence="12">The sequence shown here is derived from an EMBL/GenBank/DDBJ whole genome shotgun (WGS) entry which is preliminary data.</text>
</comment>
<keyword evidence="3" id="KW-0328">Glycosyltransferase</keyword>
<dbReference type="Proteomes" id="UP000590811">
    <property type="component" value="Unassembled WGS sequence"/>
</dbReference>
<accession>A0A495Y1W5</accession>
<dbReference type="PANTHER" id="PTHR43646">
    <property type="entry name" value="GLYCOSYLTRANSFERASE"/>
    <property type="match status" value="1"/>
</dbReference>
<evidence type="ECO:0000313" key="11">
    <source>
        <dbReference type="EMBL" id="MBB2986040.1"/>
    </source>
</evidence>
<evidence type="ECO:0000313" key="12">
    <source>
        <dbReference type="EMBL" id="RKT78803.1"/>
    </source>
</evidence>
<dbReference type="GO" id="GO:0005886">
    <property type="term" value="C:plasma membrane"/>
    <property type="evidence" value="ECO:0007669"/>
    <property type="project" value="UniProtKB-SubCell"/>
</dbReference>
<evidence type="ECO:0000256" key="9">
    <source>
        <dbReference type="ARBA" id="ARBA00040345"/>
    </source>
</evidence>
<dbReference type="EMBL" id="RBXT01000001">
    <property type="protein sequence ID" value="RKT78803.1"/>
    <property type="molecule type" value="Genomic_DNA"/>
</dbReference>